<keyword evidence="2" id="KW-1185">Reference proteome</keyword>
<dbReference type="PANTHER" id="PTHR12773:SF0">
    <property type="entry name" value="MULTIFUNCTIONAL METHYLTRANSFERASE SUBUNIT TRM112-LIKE PROTEIN"/>
    <property type="match status" value="1"/>
</dbReference>
<evidence type="ECO:0000313" key="2">
    <source>
        <dbReference type="Proteomes" id="UP001295423"/>
    </source>
</evidence>
<dbReference type="InterPro" id="IPR039127">
    <property type="entry name" value="Trm112"/>
</dbReference>
<protein>
    <recommendedName>
        <fullName evidence="3">Multifunctional methyltransferase subunit TRM112-like protein</fullName>
    </recommendedName>
</protein>
<gene>
    <name evidence="1" type="ORF">CYCCA115_LOCUS22662</name>
</gene>
<dbReference type="Proteomes" id="UP001295423">
    <property type="component" value="Unassembled WGS sequence"/>
</dbReference>
<dbReference type="EMBL" id="CAKOGP040002314">
    <property type="protein sequence ID" value="CAJ1967200.1"/>
    <property type="molecule type" value="Genomic_DNA"/>
</dbReference>
<dbReference type="AlphaFoldDB" id="A0AAD2GAC5"/>
<organism evidence="1 2">
    <name type="scientific">Cylindrotheca closterium</name>
    <dbReference type="NCBI Taxonomy" id="2856"/>
    <lineage>
        <taxon>Eukaryota</taxon>
        <taxon>Sar</taxon>
        <taxon>Stramenopiles</taxon>
        <taxon>Ochrophyta</taxon>
        <taxon>Bacillariophyta</taxon>
        <taxon>Bacillariophyceae</taxon>
        <taxon>Bacillariophycidae</taxon>
        <taxon>Bacillariales</taxon>
        <taxon>Bacillariaceae</taxon>
        <taxon>Cylindrotheca</taxon>
    </lineage>
</organism>
<dbReference type="SUPFAM" id="SSF158997">
    <property type="entry name" value="Trm112p-like"/>
    <property type="match status" value="1"/>
</dbReference>
<dbReference type="PANTHER" id="PTHR12773">
    <property type="entry name" value="UPF0315 PROTEIN-RELATED"/>
    <property type="match status" value="1"/>
</dbReference>
<reference evidence="1" key="1">
    <citation type="submission" date="2023-08" db="EMBL/GenBank/DDBJ databases">
        <authorList>
            <person name="Audoor S."/>
            <person name="Bilcke G."/>
        </authorList>
    </citation>
    <scope>NUCLEOTIDE SEQUENCE</scope>
</reference>
<sequence length="127" mass="14123">MRNNTKEADGKGFPLRITAVEVRVVDNPDATNVGQREIDFVKNMLPVLDWPALVQAASQLGIPTLPPQLTEQLAQDPAFLQALYHILMNVHLVKGMLTCPASGREFPVTDGIVNMMLEEEECERVRV</sequence>
<name>A0AAD2GAC5_9STRA</name>
<evidence type="ECO:0008006" key="3">
    <source>
        <dbReference type="Google" id="ProtNLM"/>
    </source>
</evidence>
<accession>A0AAD2GAC5</accession>
<comment type="caution">
    <text evidence="1">The sequence shown here is derived from an EMBL/GenBank/DDBJ whole genome shotgun (WGS) entry which is preliminary data.</text>
</comment>
<dbReference type="Gene3D" id="2.20.25.10">
    <property type="match status" value="1"/>
</dbReference>
<proteinExistence type="predicted"/>
<evidence type="ECO:0000313" key="1">
    <source>
        <dbReference type="EMBL" id="CAJ1967200.1"/>
    </source>
</evidence>
<dbReference type="GO" id="GO:0070476">
    <property type="term" value="P:rRNA (guanine-N7)-methylation"/>
    <property type="evidence" value="ECO:0007669"/>
    <property type="project" value="TreeGrafter"/>
</dbReference>
<dbReference type="GO" id="GO:0030488">
    <property type="term" value="P:tRNA methylation"/>
    <property type="evidence" value="ECO:0007669"/>
    <property type="project" value="TreeGrafter"/>
</dbReference>
<dbReference type="GO" id="GO:0046982">
    <property type="term" value="F:protein heterodimerization activity"/>
    <property type="evidence" value="ECO:0007669"/>
    <property type="project" value="InterPro"/>
</dbReference>